<evidence type="ECO:0000256" key="1">
    <source>
        <dbReference type="SAM" id="Phobius"/>
    </source>
</evidence>
<dbReference type="Proteomes" id="UP000039865">
    <property type="component" value="Unassembled WGS sequence"/>
</dbReference>
<reference evidence="2 3" key="1">
    <citation type="submission" date="2014-06" db="EMBL/GenBank/DDBJ databases">
        <authorList>
            <person name="Swart Estienne"/>
        </authorList>
    </citation>
    <scope>NUCLEOTIDE SEQUENCE [LARGE SCALE GENOMIC DNA]</scope>
    <source>
        <strain evidence="2 3">130c</strain>
    </source>
</reference>
<name>A0A078B076_STYLE</name>
<dbReference type="EMBL" id="CCKQ01014690">
    <property type="protein sequence ID" value="CDW86483.1"/>
    <property type="molecule type" value="Genomic_DNA"/>
</dbReference>
<feature type="transmembrane region" description="Helical" evidence="1">
    <location>
        <begin position="187"/>
        <end position="204"/>
    </location>
</feature>
<dbReference type="InParanoid" id="A0A078B076"/>
<proteinExistence type="predicted"/>
<dbReference type="OrthoDB" id="10540911at2759"/>
<evidence type="ECO:0000313" key="2">
    <source>
        <dbReference type="EMBL" id="CDW86483.1"/>
    </source>
</evidence>
<keyword evidence="1" id="KW-0472">Membrane</keyword>
<keyword evidence="1" id="KW-0812">Transmembrane</keyword>
<dbReference type="AlphaFoldDB" id="A0A078B076"/>
<keyword evidence="1" id="KW-1133">Transmembrane helix</keyword>
<protein>
    <recommendedName>
        <fullName evidence="4">LRAT domain-containing protein</fullName>
    </recommendedName>
</protein>
<gene>
    <name evidence="2" type="primary">Contig19254.g20414</name>
    <name evidence="2" type="ORF">STYLEM_15578</name>
</gene>
<organism evidence="2 3">
    <name type="scientific">Stylonychia lemnae</name>
    <name type="common">Ciliate</name>
    <dbReference type="NCBI Taxonomy" id="5949"/>
    <lineage>
        <taxon>Eukaryota</taxon>
        <taxon>Sar</taxon>
        <taxon>Alveolata</taxon>
        <taxon>Ciliophora</taxon>
        <taxon>Intramacronucleata</taxon>
        <taxon>Spirotrichea</taxon>
        <taxon>Stichotrichia</taxon>
        <taxon>Sporadotrichida</taxon>
        <taxon>Oxytrichidae</taxon>
        <taxon>Stylonychinae</taxon>
        <taxon>Stylonychia</taxon>
    </lineage>
</organism>
<evidence type="ECO:0008006" key="4">
    <source>
        <dbReference type="Google" id="ProtNLM"/>
    </source>
</evidence>
<evidence type="ECO:0000313" key="3">
    <source>
        <dbReference type="Proteomes" id="UP000039865"/>
    </source>
</evidence>
<sequence>MQEFDDSEISHRTLTADHYEVSQDEYNAICDLKIKKACVWIFYLAPKILRPLNHFGVMVELENGARYVIHNSPNNVSKRGSHEIVVKDDTLCHKWEKMLDWHDVQQHVSIKDLILPLEYKILTTNCIHTVRRIWKQLIPTNLSLNLRKVWMLSPMRMKTLQIEKCHETSQGTIQYSQNIRFFNRTRIFYSLGIAGFGLAVGILAKPEAFHIRKKQQPKYQ</sequence>
<accession>A0A078B076</accession>
<keyword evidence="3" id="KW-1185">Reference proteome</keyword>